<dbReference type="EMBL" id="CP000473">
    <property type="protein sequence ID" value="ABJ86762.1"/>
    <property type="molecule type" value="Genomic_DNA"/>
</dbReference>
<dbReference type="eggNOG" id="COG0745">
    <property type="taxonomic scope" value="Bacteria"/>
</dbReference>
<accession>Q01UA8</accession>
<dbReference type="SMART" id="SM00448">
    <property type="entry name" value="REC"/>
    <property type="match status" value="1"/>
</dbReference>
<name>Q01UA8_SOLUE</name>
<dbReference type="InterPro" id="IPR052893">
    <property type="entry name" value="TCS_response_regulator"/>
</dbReference>
<dbReference type="OrthoDB" id="9790669at2"/>
<feature type="domain" description="Response regulatory" evidence="2">
    <location>
        <begin position="1"/>
        <end position="114"/>
    </location>
</feature>
<dbReference type="PANTHER" id="PTHR44520">
    <property type="entry name" value="RESPONSE REGULATOR RCP1-RELATED"/>
    <property type="match status" value="1"/>
</dbReference>
<reference evidence="3" key="1">
    <citation type="submission" date="2006-10" db="EMBL/GenBank/DDBJ databases">
        <title>Complete sequence of Solibacter usitatus Ellin6076.</title>
        <authorList>
            <consortium name="US DOE Joint Genome Institute"/>
            <person name="Copeland A."/>
            <person name="Lucas S."/>
            <person name="Lapidus A."/>
            <person name="Barry K."/>
            <person name="Detter J.C."/>
            <person name="Glavina del Rio T."/>
            <person name="Hammon N."/>
            <person name="Israni S."/>
            <person name="Dalin E."/>
            <person name="Tice H."/>
            <person name="Pitluck S."/>
            <person name="Thompson L.S."/>
            <person name="Brettin T."/>
            <person name="Bruce D."/>
            <person name="Han C."/>
            <person name="Tapia R."/>
            <person name="Gilna P."/>
            <person name="Schmutz J."/>
            <person name="Larimer F."/>
            <person name="Land M."/>
            <person name="Hauser L."/>
            <person name="Kyrpides N."/>
            <person name="Mikhailova N."/>
            <person name="Janssen P.H."/>
            <person name="Kuske C.R."/>
            <person name="Richardson P."/>
        </authorList>
    </citation>
    <scope>NUCLEOTIDE SEQUENCE</scope>
    <source>
        <strain evidence="3">Ellin6076</strain>
    </source>
</reference>
<dbReference type="InterPro" id="IPR011006">
    <property type="entry name" value="CheY-like_superfamily"/>
</dbReference>
<dbReference type="GO" id="GO:0000160">
    <property type="term" value="P:phosphorelay signal transduction system"/>
    <property type="evidence" value="ECO:0007669"/>
    <property type="project" value="InterPro"/>
</dbReference>
<protein>
    <submittedName>
        <fullName evidence="3">Response regulator receiver protein</fullName>
    </submittedName>
</protein>
<organism evidence="3">
    <name type="scientific">Solibacter usitatus (strain Ellin6076)</name>
    <dbReference type="NCBI Taxonomy" id="234267"/>
    <lineage>
        <taxon>Bacteria</taxon>
        <taxon>Pseudomonadati</taxon>
        <taxon>Acidobacteriota</taxon>
        <taxon>Terriglobia</taxon>
        <taxon>Bryobacterales</taxon>
        <taxon>Solibacteraceae</taxon>
        <taxon>Candidatus Solibacter</taxon>
    </lineage>
</organism>
<dbReference type="AlphaFoldDB" id="Q01UA8"/>
<keyword evidence="1" id="KW-0597">Phosphoprotein</keyword>
<evidence type="ECO:0000259" key="2">
    <source>
        <dbReference type="PROSITE" id="PS50110"/>
    </source>
</evidence>
<dbReference type="InterPro" id="IPR001789">
    <property type="entry name" value="Sig_transdc_resp-reg_receiver"/>
</dbReference>
<evidence type="ECO:0000256" key="1">
    <source>
        <dbReference type="PROSITE-ProRule" id="PRU00169"/>
    </source>
</evidence>
<dbReference type="SUPFAM" id="SSF52172">
    <property type="entry name" value="CheY-like"/>
    <property type="match status" value="1"/>
</dbReference>
<dbReference type="Pfam" id="PF00072">
    <property type="entry name" value="Response_reg"/>
    <property type="match status" value="1"/>
</dbReference>
<sequence length="124" mass="13488">MLLIREALDLHGVTAELLVLTDGEKAIDFFEGLNRQGGVFPDLAIVDLSLPKRSGLEVLQHIRPGFEGRKPAIVVLSSSDTPGDKSESHRLGADLFIQKPSRLDEFMNIGAVLKAILLRQSGSL</sequence>
<evidence type="ECO:0000313" key="3">
    <source>
        <dbReference type="EMBL" id="ABJ86762.1"/>
    </source>
</evidence>
<gene>
    <name evidence="3" type="ordered locus">Acid_5815</name>
</gene>
<dbReference type="PROSITE" id="PS50110">
    <property type="entry name" value="RESPONSE_REGULATORY"/>
    <property type="match status" value="1"/>
</dbReference>
<dbReference type="HOGENOM" id="CLU_000445_69_17_0"/>
<proteinExistence type="predicted"/>
<dbReference type="STRING" id="234267.Acid_5815"/>
<dbReference type="InParanoid" id="Q01UA8"/>
<feature type="modified residue" description="4-aspartylphosphate" evidence="1">
    <location>
        <position position="47"/>
    </location>
</feature>
<dbReference type="KEGG" id="sus:Acid_5815"/>
<dbReference type="Gene3D" id="3.40.50.2300">
    <property type="match status" value="1"/>
</dbReference>